<evidence type="ECO:0000259" key="4">
    <source>
        <dbReference type="PROSITE" id="PS51891"/>
    </source>
</evidence>
<dbReference type="GO" id="GO:0046872">
    <property type="term" value="F:metal ion binding"/>
    <property type="evidence" value="ECO:0007669"/>
    <property type="project" value="UniProtKB-KW"/>
</dbReference>
<dbReference type="EMBL" id="RAQO01000008">
    <property type="protein sequence ID" value="RKF15693.1"/>
    <property type="molecule type" value="Genomic_DNA"/>
</dbReference>
<evidence type="ECO:0000313" key="6">
    <source>
        <dbReference type="Proteomes" id="UP000286482"/>
    </source>
</evidence>
<dbReference type="AlphaFoldDB" id="A0A420E8L5"/>
<dbReference type="PANTHER" id="PTHR28620">
    <property type="entry name" value="CENTROMERE PROTEIN V"/>
    <property type="match status" value="1"/>
</dbReference>
<dbReference type="SUPFAM" id="SSF51316">
    <property type="entry name" value="Mss4-like"/>
    <property type="match status" value="1"/>
</dbReference>
<keyword evidence="3" id="KW-0862">Zinc</keyword>
<feature type="domain" description="CENP-V/GFA" evidence="4">
    <location>
        <begin position="4"/>
        <end position="125"/>
    </location>
</feature>
<evidence type="ECO:0000256" key="2">
    <source>
        <dbReference type="ARBA" id="ARBA00022723"/>
    </source>
</evidence>
<dbReference type="PANTHER" id="PTHR28620:SF1">
    <property type="entry name" value="CENP-V_GFA DOMAIN-CONTAINING PROTEIN"/>
    <property type="match status" value="1"/>
</dbReference>
<evidence type="ECO:0000313" key="5">
    <source>
        <dbReference type="EMBL" id="RKF15693.1"/>
    </source>
</evidence>
<dbReference type="InterPro" id="IPR011057">
    <property type="entry name" value="Mss4-like_sf"/>
</dbReference>
<dbReference type="Gene3D" id="2.170.150.70">
    <property type="match status" value="1"/>
</dbReference>
<protein>
    <submittedName>
        <fullName evidence="5">GFA family protein</fullName>
    </submittedName>
</protein>
<sequence>MKHYSGSCHCGRNAFEVLADIDHARKCNCSICSMRGALNFRVLPQQLKLLTPIDDLSVYQWGSFSAKDYFCPNCGVLVFRKPSDLTPAELKLGKQPFSGWAVNLRCLKDIDLSALKLIEIDGASL</sequence>
<gene>
    <name evidence="5" type="ORF">DBZ36_15030</name>
</gene>
<dbReference type="InterPro" id="IPR052355">
    <property type="entry name" value="CENP-V-like"/>
</dbReference>
<keyword evidence="2" id="KW-0479">Metal-binding</keyword>
<dbReference type="GO" id="GO:0016846">
    <property type="term" value="F:carbon-sulfur lyase activity"/>
    <property type="evidence" value="ECO:0007669"/>
    <property type="project" value="InterPro"/>
</dbReference>
<dbReference type="InterPro" id="IPR006913">
    <property type="entry name" value="CENP-V/GFA"/>
</dbReference>
<evidence type="ECO:0000256" key="1">
    <source>
        <dbReference type="ARBA" id="ARBA00005495"/>
    </source>
</evidence>
<dbReference type="PROSITE" id="PS51891">
    <property type="entry name" value="CENP_V_GFA"/>
    <property type="match status" value="1"/>
</dbReference>
<comment type="similarity">
    <text evidence="1">Belongs to the Gfa family.</text>
</comment>
<comment type="caution">
    <text evidence="5">The sequence shown here is derived from an EMBL/GenBank/DDBJ whole genome shotgun (WGS) entry which is preliminary data.</text>
</comment>
<keyword evidence="6" id="KW-1185">Reference proteome</keyword>
<dbReference type="RefSeq" id="WP_120355779.1">
    <property type="nucleotide sequence ID" value="NZ_RAQO01000008.1"/>
</dbReference>
<dbReference type="OrthoDB" id="9805575at2"/>
<evidence type="ECO:0000256" key="3">
    <source>
        <dbReference type="ARBA" id="ARBA00022833"/>
    </source>
</evidence>
<organism evidence="5 6">
    <name type="scientific">Alginatibacterium sediminis</name>
    <dbReference type="NCBI Taxonomy" id="2164068"/>
    <lineage>
        <taxon>Bacteria</taxon>
        <taxon>Pseudomonadati</taxon>
        <taxon>Pseudomonadota</taxon>
        <taxon>Gammaproteobacteria</taxon>
        <taxon>Alteromonadales</taxon>
        <taxon>Alteromonadaceae</taxon>
        <taxon>Alginatibacterium</taxon>
    </lineage>
</organism>
<accession>A0A420E8L5</accession>
<dbReference type="Proteomes" id="UP000286482">
    <property type="component" value="Unassembled WGS sequence"/>
</dbReference>
<proteinExistence type="inferred from homology"/>
<dbReference type="Pfam" id="PF04828">
    <property type="entry name" value="GFA"/>
    <property type="match status" value="1"/>
</dbReference>
<reference evidence="5 6" key="1">
    <citation type="submission" date="2018-09" db="EMBL/GenBank/DDBJ databases">
        <authorList>
            <person name="Wang Z."/>
        </authorList>
    </citation>
    <scope>NUCLEOTIDE SEQUENCE [LARGE SCALE GENOMIC DNA]</scope>
    <source>
        <strain evidence="5 6">ALS 81</strain>
    </source>
</reference>
<name>A0A420E8L5_9ALTE</name>